<name>A0A2Z6RZC3_9GLOM</name>
<dbReference type="EMBL" id="BLAL01000338">
    <property type="protein sequence ID" value="GET04056.1"/>
    <property type="molecule type" value="Genomic_DNA"/>
</dbReference>
<evidence type="ECO:0000313" key="6">
    <source>
        <dbReference type="Proteomes" id="UP000247702"/>
    </source>
</evidence>
<keyword evidence="6" id="KW-1185">Reference proteome</keyword>
<feature type="region of interest" description="Disordered" evidence="1">
    <location>
        <begin position="188"/>
        <end position="208"/>
    </location>
</feature>
<feature type="chain" id="PRO_5033776977" evidence="3">
    <location>
        <begin position="25"/>
        <end position="226"/>
    </location>
</feature>
<gene>
    <name evidence="5" type="ORF">RCL2_003035800</name>
    <name evidence="4" type="ORF">RclHR1_00080021</name>
</gene>
<keyword evidence="2" id="KW-0812">Transmembrane</keyword>
<evidence type="ECO:0000256" key="1">
    <source>
        <dbReference type="SAM" id="MobiDB-lite"/>
    </source>
</evidence>
<evidence type="ECO:0000256" key="2">
    <source>
        <dbReference type="SAM" id="Phobius"/>
    </source>
</evidence>
<dbReference type="Proteomes" id="UP000615446">
    <property type="component" value="Unassembled WGS sequence"/>
</dbReference>
<dbReference type="AlphaFoldDB" id="A0A2Z6RZC3"/>
<proteinExistence type="predicted"/>
<keyword evidence="3" id="KW-0732">Signal</keyword>
<comment type="caution">
    <text evidence="4">The sequence shown here is derived from an EMBL/GenBank/DDBJ whole genome shotgun (WGS) entry which is preliminary data.</text>
</comment>
<evidence type="ECO:0000313" key="4">
    <source>
        <dbReference type="EMBL" id="GBC08244.1"/>
    </source>
</evidence>
<dbReference type="STRING" id="94130.A0A2Z6RZC3"/>
<keyword evidence="2" id="KW-1133">Transmembrane helix</keyword>
<evidence type="ECO:0000313" key="5">
    <source>
        <dbReference type="EMBL" id="GET04056.1"/>
    </source>
</evidence>
<dbReference type="EMBL" id="BEXD01004203">
    <property type="protein sequence ID" value="GBC08244.1"/>
    <property type="molecule type" value="Genomic_DNA"/>
</dbReference>
<dbReference type="Proteomes" id="UP000247702">
    <property type="component" value="Unassembled WGS sequence"/>
</dbReference>
<feature type="transmembrane region" description="Helical" evidence="2">
    <location>
        <begin position="208"/>
        <end position="225"/>
    </location>
</feature>
<keyword evidence="2" id="KW-0472">Membrane</keyword>
<feature type="signal peptide" evidence="3">
    <location>
        <begin position="1"/>
        <end position="24"/>
    </location>
</feature>
<accession>A0A2Z6RZC3</accession>
<reference evidence="4 6" key="1">
    <citation type="submission" date="2017-11" db="EMBL/GenBank/DDBJ databases">
        <title>The genome of Rhizophagus clarus HR1 reveals common genetic basis of auxotrophy among arbuscular mycorrhizal fungi.</title>
        <authorList>
            <person name="Kobayashi Y."/>
        </authorList>
    </citation>
    <scope>NUCLEOTIDE SEQUENCE [LARGE SCALE GENOMIC DNA]</scope>
    <source>
        <strain evidence="4 6">HR1</strain>
    </source>
</reference>
<evidence type="ECO:0000256" key="3">
    <source>
        <dbReference type="SAM" id="SignalP"/>
    </source>
</evidence>
<dbReference type="OrthoDB" id="2421522at2759"/>
<organism evidence="4 6">
    <name type="scientific">Rhizophagus clarus</name>
    <dbReference type="NCBI Taxonomy" id="94130"/>
    <lineage>
        <taxon>Eukaryota</taxon>
        <taxon>Fungi</taxon>
        <taxon>Fungi incertae sedis</taxon>
        <taxon>Mucoromycota</taxon>
        <taxon>Glomeromycotina</taxon>
        <taxon>Glomeromycetes</taxon>
        <taxon>Glomerales</taxon>
        <taxon>Glomeraceae</taxon>
        <taxon>Rhizophagus</taxon>
    </lineage>
</organism>
<reference evidence="5" key="2">
    <citation type="submission" date="2019-10" db="EMBL/GenBank/DDBJ databases">
        <title>Conservation and host-specific expression of non-tandemly repeated heterogenous ribosome RNA gene in arbuscular mycorrhizal fungi.</title>
        <authorList>
            <person name="Maeda T."/>
            <person name="Kobayashi Y."/>
            <person name="Nakagawa T."/>
            <person name="Ezawa T."/>
            <person name="Yamaguchi K."/>
            <person name="Bino T."/>
            <person name="Nishimoto Y."/>
            <person name="Shigenobu S."/>
            <person name="Kawaguchi M."/>
        </authorList>
    </citation>
    <scope>NUCLEOTIDE SEQUENCE</scope>
    <source>
        <strain evidence="5">HR1</strain>
    </source>
</reference>
<sequence>MRNHILTTLFVVITIFIIFINSNAEASIKAMLKADINDKKLVARQTIPEKLRCDHYPVEKLRKSNDSDIDVPKDTIFARFIIECNVKSVKVSVANYSLEKFDTNGQWVGMMGASTKQLGNKGVPKNIGSFIIDSFLLSANPSECLNAPNYRTGILAKANMCFSYDIPKEYTIPLFSQPCARVTNTVTDCPPNSPGKNTSKNSSSSSSSFSPLSFLFSILLFFHFFL</sequence>
<protein>
    <submittedName>
        <fullName evidence="4">Uncharacterized protein</fullName>
    </submittedName>
</protein>